<name>A0ABV8U334_9ACTN</name>
<dbReference type="RefSeq" id="WP_380623506.1">
    <property type="nucleotide sequence ID" value="NZ_JBHSDK010000027.1"/>
</dbReference>
<comment type="caution">
    <text evidence="2">The sequence shown here is derived from an EMBL/GenBank/DDBJ whole genome shotgun (WGS) entry which is preliminary data.</text>
</comment>
<evidence type="ECO:0000313" key="3">
    <source>
        <dbReference type="Proteomes" id="UP001595823"/>
    </source>
</evidence>
<evidence type="ECO:0008006" key="4">
    <source>
        <dbReference type="Google" id="ProtNLM"/>
    </source>
</evidence>
<organism evidence="2 3">
    <name type="scientific">Salininema proteolyticum</name>
    <dbReference type="NCBI Taxonomy" id="1607685"/>
    <lineage>
        <taxon>Bacteria</taxon>
        <taxon>Bacillati</taxon>
        <taxon>Actinomycetota</taxon>
        <taxon>Actinomycetes</taxon>
        <taxon>Glycomycetales</taxon>
        <taxon>Glycomycetaceae</taxon>
        <taxon>Salininema</taxon>
    </lineage>
</organism>
<keyword evidence="1" id="KW-0732">Signal</keyword>
<sequence>MTTLKRLAAGTFAMLAGLTLALTVSAGTAQAVAVEGCSLRFDYWSGTKTTPYDSGGADAWINGRCNGEVYYKVNFNAYGEELRLEDRHTDGRRARTIVEVYNGDNLKDTDVFANAGTETYNLGTPDGSGNIPEGYRVEMRLCVGDIGCSSDFAWGRA</sequence>
<dbReference type="EMBL" id="JBHSDK010000027">
    <property type="protein sequence ID" value="MFC4337001.1"/>
    <property type="molecule type" value="Genomic_DNA"/>
</dbReference>
<dbReference type="Proteomes" id="UP001595823">
    <property type="component" value="Unassembled WGS sequence"/>
</dbReference>
<accession>A0ABV8U334</accession>
<feature type="signal peptide" evidence="1">
    <location>
        <begin position="1"/>
        <end position="31"/>
    </location>
</feature>
<evidence type="ECO:0000256" key="1">
    <source>
        <dbReference type="SAM" id="SignalP"/>
    </source>
</evidence>
<reference evidence="3" key="1">
    <citation type="journal article" date="2019" name="Int. J. Syst. Evol. Microbiol.">
        <title>The Global Catalogue of Microorganisms (GCM) 10K type strain sequencing project: providing services to taxonomists for standard genome sequencing and annotation.</title>
        <authorList>
            <consortium name="The Broad Institute Genomics Platform"/>
            <consortium name="The Broad Institute Genome Sequencing Center for Infectious Disease"/>
            <person name="Wu L."/>
            <person name="Ma J."/>
        </authorList>
    </citation>
    <scope>NUCLEOTIDE SEQUENCE [LARGE SCALE GENOMIC DNA]</scope>
    <source>
        <strain evidence="3">IBRC-M 10908</strain>
    </source>
</reference>
<keyword evidence="3" id="KW-1185">Reference proteome</keyword>
<protein>
    <recommendedName>
        <fullName evidence="4">Secreted protein</fullName>
    </recommendedName>
</protein>
<gene>
    <name evidence="2" type="ORF">ACFPET_17500</name>
</gene>
<evidence type="ECO:0000313" key="2">
    <source>
        <dbReference type="EMBL" id="MFC4337001.1"/>
    </source>
</evidence>
<feature type="chain" id="PRO_5045770411" description="Secreted protein" evidence="1">
    <location>
        <begin position="32"/>
        <end position="157"/>
    </location>
</feature>
<proteinExistence type="predicted"/>